<dbReference type="STRING" id="1893.SAMN02787144_1015124"/>
<keyword evidence="2" id="KW-1133">Transmembrane helix</keyword>
<name>A0A1K2DU79_STRAR</name>
<feature type="transmembrane region" description="Helical" evidence="2">
    <location>
        <begin position="334"/>
        <end position="352"/>
    </location>
</feature>
<gene>
    <name evidence="3" type="ORF">SAMN02787144_1015124</name>
</gene>
<accession>A0A1K2DU79</accession>
<protein>
    <submittedName>
        <fullName evidence="3">Uncharacterized protein</fullName>
    </submittedName>
</protein>
<feature type="transmembrane region" description="Helical" evidence="2">
    <location>
        <begin position="229"/>
        <end position="248"/>
    </location>
</feature>
<evidence type="ECO:0000313" key="4">
    <source>
        <dbReference type="Proteomes" id="UP000181909"/>
    </source>
</evidence>
<proteinExistence type="predicted"/>
<sequence length="364" mass="39653">MRFGRRSGRRAYRSRTRRLLERHLAAMLVTTLVSMSALLVSYREVQISAGEMRDRGAPAVQGVAATQLALLRAHKEAQASVDSGIADVVGAGARYENQLAAADQGLSRLSDVQIDGDRGRGVLETVNGLLTSYSSSITPGAVKYVSDELMQREKFAEAETLLTRRGTGVVPRLDVLQGHQMDRIDTLTSMSPLRWSGWAVAELGLLAMALITLSALWVLRTRCGHSLDLCLLVSLLAVVLLATGPLIATNKTQDQLATARDRLFRIEQQAHDQQARDQQAHDQQARDQQAHDQQDRDQQARELRVLAGAQQAVTDESTKARAGLAAEGWQSGTYYGALAVGALLVLLPAVGIGRHLNADYWRTG</sequence>
<evidence type="ECO:0000256" key="2">
    <source>
        <dbReference type="SAM" id="Phobius"/>
    </source>
</evidence>
<feature type="transmembrane region" description="Helical" evidence="2">
    <location>
        <begin position="20"/>
        <end position="42"/>
    </location>
</feature>
<evidence type="ECO:0000256" key="1">
    <source>
        <dbReference type="SAM" id="MobiDB-lite"/>
    </source>
</evidence>
<dbReference type="EMBL" id="FPJO01000015">
    <property type="protein sequence ID" value="SFY26280.1"/>
    <property type="molecule type" value="Genomic_DNA"/>
</dbReference>
<feature type="region of interest" description="Disordered" evidence="1">
    <location>
        <begin position="270"/>
        <end position="299"/>
    </location>
</feature>
<organism evidence="3 4">
    <name type="scientific">Streptomyces atratus</name>
    <dbReference type="NCBI Taxonomy" id="1893"/>
    <lineage>
        <taxon>Bacteria</taxon>
        <taxon>Bacillati</taxon>
        <taxon>Actinomycetota</taxon>
        <taxon>Actinomycetes</taxon>
        <taxon>Kitasatosporales</taxon>
        <taxon>Streptomycetaceae</taxon>
        <taxon>Streptomyces</taxon>
    </lineage>
</organism>
<feature type="transmembrane region" description="Helical" evidence="2">
    <location>
        <begin position="195"/>
        <end position="217"/>
    </location>
</feature>
<dbReference type="RefSeq" id="WP_256260184.1">
    <property type="nucleotide sequence ID" value="NZ_FPJO01000015.1"/>
</dbReference>
<keyword evidence="2" id="KW-0812">Transmembrane</keyword>
<dbReference type="Proteomes" id="UP000181909">
    <property type="component" value="Unassembled WGS sequence"/>
</dbReference>
<dbReference type="AlphaFoldDB" id="A0A1K2DU79"/>
<keyword evidence="2" id="KW-0472">Membrane</keyword>
<reference evidence="3 4" key="1">
    <citation type="submission" date="2016-11" db="EMBL/GenBank/DDBJ databases">
        <authorList>
            <person name="Jaros S."/>
            <person name="Januszkiewicz K."/>
            <person name="Wedrychowicz H."/>
        </authorList>
    </citation>
    <scope>NUCLEOTIDE SEQUENCE [LARGE SCALE GENOMIC DNA]</scope>
    <source>
        <strain evidence="3 4">OK807</strain>
    </source>
</reference>
<evidence type="ECO:0000313" key="3">
    <source>
        <dbReference type="EMBL" id="SFY26280.1"/>
    </source>
</evidence>